<dbReference type="FunFam" id="3.40.1030.10:FF:000002">
    <property type="entry name" value="Anthranilate phosphoribosyltransferase"/>
    <property type="match status" value="1"/>
</dbReference>
<evidence type="ECO:0000256" key="7">
    <source>
        <dbReference type="ARBA" id="ARBA00052328"/>
    </source>
</evidence>
<evidence type="ECO:0000256" key="3">
    <source>
        <dbReference type="ARBA" id="ARBA00022676"/>
    </source>
</evidence>
<dbReference type="GO" id="GO:0000162">
    <property type="term" value="P:L-tryptophan biosynthetic process"/>
    <property type="evidence" value="ECO:0007669"/>
    <property type="project" value="UniProtKB-UniRule"/>
</dbReference>
<dbReference type="InterPro" id="IPR035902">
    <property type="entry name" value="Nuc_phospho_transferase"/>
</dbReference>
<dbReference type="Gene3D" id="1.20.970.10">
    <property type="entry name" value="Transferase, Pyrimidine Nucleoside Phosphorylase, Chain C"/>
    <property type="match status" value="1"/>
</dbReference>
<dbReference type="Gene3D" id="3.40.1030.10">
    <property type="entry name" value="Nucleoside phosphorylase/phosphoribosyltransferase catalytic domain"/>
    <property type="match status" value="1"/>
</dbReference>
<feature type="domain" description="Glycosyl transferase family 3" evidence="10">
    <location>
        <begin position="74"/>
        <end position="324"/>
    </location>
</feature>
<feature type="binding site" evidence="9">
    <location>
        <begin position="109"/>
        <end position="117"/>
    </location>
    <ligand>
        <name>5-phospho-alpha-D-ribose 1-diphosphate</name>
        <dbReference type="ChEBI" id="CHEBI:58017"/>
    </ligand>
</feature>
<comment type="similarity">
    <text evidence="8">In the C-terminal section; belongs to the anthranilate phosphoribosyltransferase family.</text>
</comment>
<comment type="catalytic activity">
    <reaction evidence="7 9">
        <text>N-(5-phospho-beta-D-ribosyl)anthranilate + diphosphate = 5-phospho-alpha-D-ribose 1-diphosphate + anthranilate</text>
        <dbReference type="Rhea" id="RHEA:11768"/>
        <dbReference type="ChEBI" id="CHEBI:16567"/>
        <dbReference type="ChEBI" id="CHEBI:18277"/>
        <dbReference type="ChEBI" id="CHEBI:33019"/>
        <dbReference type="ChEBI" id="CHEBI:58017"/>
        <dbReference type="EC" id="2.4.2.18"/>
    </reaction>
</comment>
<reference evidence="12" key="1">
    <citation type="submission" date="2021-04" db="EMBL/GenBank/DDBJ databases">
        <title>Draft genome sequence data of methanotrophic Methylovulum sp. strain S1L and Methylomonas sp. strain S2AM isolated from boreal lake water columns.</title>
        <authorList>
            <person name="Rissanen A.J."/>
            <person name="Mangayil R."/>
            <person name="Svenning M.M."/>
            <person name="Khanongnuch R."/>
        </authorList>
    </citation>
    <scope>NUCLEOTIDE SEQUENCE</scope>
    <source>
        <strain evidence="12">S2AM</strain>
    </source>
</reference>
<organism evidence="12 13">
    <name type="scientific">Methylomonas paludis</name>
    <dbReference type="NCBI Taxonomy" id="1173101"/>
    <lineage>
        <taxon>Bacteria</taxon>
        <taxon>Pseudomonadati</taxon>
        <taxon>Pseudomonadota</taxon>
        <taxon>Gammaproteobacteria</taxon>
        <taxon>Methylococcales</taxon>
        <taxon>Methylococcaceae</taxon>
        <taxon>Methylomonas</taxon>
    </lineage>
</organism>
<feature type="binding site" evidence="9">
    <location>
        <position position="112"/>
    </location>
    <ligand>
        <name>anthranilate</name>
        <dbReference type="ChEBI" id="CHEBI:16567"/>
        <label>1</label>
    </ligand>
</feature>
<dbReference type="EC" id="2.4.2.18" evidence="9"/>
<dbReference type="Pfam" id="PF02885">
    <property type="entry name" value="Glycos_trans_3N"/>
    <property type="match status" value="1"/>
</dbReference>
<keyword evidence="4 9" id="KW-0808">Transferase</keyword>
<keyword evidence="6 9" id="KW-0057">Aromatic amino acid biosynthesis</keyword>
<dbReference type="InterPro" id="IPR017459">
    <property type="entry name" value="Glycosyl_Trfase_fam3_N_dom"/>
</dbReference>
<feature type="binding site" evidence="9">
    <location>
        <position position="93"/>
    </location>
    <ligand>
        <name>Mg(2+)</name>
        <dbReference type="ChEBI" id="CHEBI:18420"/>
        <label>1</label>
    </ligand>
</feature>
<dbReference type="Pfam" id="PF00591">
    <property type="entry name" value="Glycos_transf_3"/>
    <property type="match status" value="1"/>
</dbReference>
<evidence type="ECO:0000313" key="13">
    <source>
        <dbReference type="Proteomes" id="UP000676649"/>
    </source>
</evidence>
<dbReference type="HAMAP" id="MF_00211">
    <property type="entry name" value="TrpD"/>
    <property type="match status" value="1"/>
</dbReference>
<accession>A0A975MRL1</accession>
<dbReference type="Proteomes" id="UP000676649">
    <property type="component" value="Chromosome"/>
</dbReference>
<evidence type="ECO:0000259" key="10">
    <source>
        <dbReference type="Pfam" id="PF00591"/>
    </source>
</evidence>
<feature type="binding site" evidence="9">
    <location>
        <position position="121"/>
    </location>
    <ligand>
        <name>5-phospho-alpha-D-ribose 1-diphosphate</name>
        <dbReference type="ChEBI" id="CHEBI:58017"/>
    </ligand>
</feature>
<keyword evidence="9" id="KW-0460">Magnesium</keyword>
<keyword evidence="13" id="KW-1185">Reference proteome</keyword>
<dbReference type="SUPFAM" id="SSF47648">
    <property type="entry name" value="Nucleoside phosphorylase/phosphoribosyltransferase N-terminal domain"/>
    <property type="match status" value="1"/>
</dbReference>
<feature type="binding site" evidence="9">
    <location>
        <position position="167"/>
    </location>
    <ligand>
        <name>anthranilate</name>
        <dbReference type="ChEBI" id="CHEBI:16567"/>
        <label>2</label>
    </ligand>
</feature>
<protein>
    <recommendedName>
        <fullName evidence="9">Anthranilate phosphoribosyltransferase</fullName>
        <ecNumber evidence="9">2.4.2.18</ecNumber>
    </recommendedName>
</protein>
<feature type="domain" description="Glycosyl transferase family 3 N-terminal" evidence="11">
    <location>
        <begin position="6"/>
        <end position="66"/>
    </location>
</feature>
<evidence type="ECO:0000256" key="2">
    <source>
        <dbReference type="ARBA" id="ARBA00022605"/>
    </source>
</evidence>
<feature type="binding site" evidence="9">
    <location>
        <position position="227"/>
    </location>
    <ligand>
        <name>Mg(2+)</name>
        <dbReference type="ChEBI" id="CHEBI:18420"/>
        <label>2</label>
    </ligand>
</feature>
<feature type="binding site" evidence="9">
    <location>
        <position position="227"/>
    </location>
    <ligand>
        <name>Mg(2+)</name>
        <dbReference type="ChEBI" id="CHEBI:18420"/>
        <label>1</label>
    </ligand>
</feature>
<evidence type="ECO:0000256" key="9">
    <source>
        <dbReference type="HAMAP-Rule" id="MF_00211"/>
    </source>
</evidence>
<dbReference type="PANTHER" id="PTHR43285">
    <property type="entry name" value="ANTHRANILATE PHOSPHORIBOSYLTRANSFERASE"/>
    <property type="match status" value="1"/>
</dbReference>
<comment type="function">
    <text evidence="9">Catalyzes the transfer of the phosphoribosyl group of 5-phosphorylribose-1-pyrophosphate (PRPP) to anthranilate to yield N-(5'-phosphoribosyl)-anthranilate (PRA).</text>
</comment>
<dbReference type="InterPro" id="IPR005940">
    <property type="entry name" value="Anthranilate_Pribosyl_Tfrase"/>
</dbReference>
<comment type="pathway">
    <text evidence="1 9">Amino-acid biosynthesis; L-tryptophan biosynthesis; L-tryptophan from chorismate: step 2/5.</text>
</comment>
<evidence type="ECO:0000256" key="1">
    <source>
        <dbReference type="ARBA" id="ARBA00004907"/>
    </source>
</evidence>
<comment type="subunit">
    <text evidence="9">Homodimer.</text>
</comment>
<dbReference type="InterPro" id="IPR000312">
    <property type="entry name" value="Glycosyl_Trfase_fam3"/>
</dbReference>
<keyword evidence="9" id="KW-0479">Metal-binding</keyword>
<dbReference type="NCBIfam" id="TIGR01245">
    <property type="entry name" value="trpD"/>
    <property type="match status" value="1"/>
</dbReference>
<dbReference type="KEGG" id="mpad:KEF85_15905"/>
<feature type="binding site" evidence="9">
    <location>
        <begin position="91"/>
        <end position="94"/>
    </location>
    <ligand>
        <name>5-phospho-alpha-D-ribose 1-diphosphate</name>
        <dbReference type="ChEBI" id="CHEBI:58017"/>
    </ligand>
</feature>
<evidence type="ECO:0000259" key="11">
    <source>
        <dbReference type="Pfam" id="PF02885"/>
    </source>
</evidence>
<keyword evidence="5 9" id="KW-0822">Tryptophan biosynthesis</keyword>
<keyword evidence="3 9" id="KW-0328">Glycosyltransferase</keyword>
<evidence type="ECO:0000313" key="12">
    <source>
        <dbReference type="EMBL" id="QWF72610.1"/>
    </source>
</evidence>
<evidence type="ECO:0000256" key="6">
    <source>
        <dbReference type="ARBA" id="ARBA00023141"/>
    </source>
</evidence>
<dbReference type="AlphaFoldDB" id="A0A975MRL1"/>
<dbReference type="GO" id="GO:0004048">
    <property type="term" value="F:anthranilate phosphoribosyltransferase activity"/>
    <property type="evidence" value="ECO:0007669"/>
    <property type="project" value="UniProtKB-UniRule"/>
</dbReference>
<feature type="binding site" evidence="9">
    <location>
        <begin position="84"/>
        <end position="85"/>
    </location>
    <ligand>
        <name>5-phospho-alpha-D-ribose 1-diphosphate</name>
        <dbReference type="ChEBI" id="CHEBI:58017"/>
    </ligand>
</feature>
<dbReference type="RefSeq" id="WP_215585208.1">
    <property type="nucleotide sequence ID" value="NZ_CP073754.1"/>
</dbReference>
<feature type="binding site" evidence="9">
    <location>
        <position position="226"/>
    </location>
    <ligand>
        <name>Mg(2+)</name>
        <dbReference type="ChEBI" id="CHEBI:18420"/>
        <label>2</label>
    </ligand>
</feature>
<evidence type="ECO:0000256" key="8">
    <source>
        <dbReference type="ARBA" id="ARBA00061188"/>
    </source>
</evidence>
<feature type="binding site" evidence="9">
    <location>
        <position position="81"/>
    </location>
    <ligand>
        <name>anthranilate</name>
        <dbReference type="ChEBI" id="CHEBI:16567"/>
        <label>1</label>
    </ligand>
</feature>
<proteinExistence type="inferred from homology"/>
<gene>
    <name evidence="9 12" type="primary">trpD</name>
    <name evidence="12" type="ORF">KEF85_15905</name>
</gene>
<evidence type="ECO:0000256" key="5">
    <source>
        <dbReference type="ARBA" id="ARBA00022822"/>
    </source>
</evidence>
<dbReference type="EMBL" id="CP073754">
    <property type="protein sequence ID" value="QWF72610.1"/>
    <property type="molecule type" value="Genomic_DNA"/>
</dbReference>
<evidence type="ECO:0000256" key="4">
    <source>
        <dbReference type="ARBA" id="ARBA00022679"/>
    </source>
</evidence>
<dbReference type="PANTHER" id="PTHR43285:SF2">
    <property type="entry name" value="ANTHRANILATE PHOSPHORIBOSYLTRANSFERASE"/>
    <property type="match status" value="1"/>
</dbReference>
<comment type="similarity">
    <text evidence="9">Belongs to the anthranilate phosphoribosyltransferase family.</text>
</comment>
<sequence>MQIQATLQKLLNKQDLDTAEMRGIMQAMMSGELTAAQIAGLLIALRCKGESVAEIAAAVSVMRELAQRVDILGEHVIDTCGTGGDGANTFNISTAAAFVVAAAGGKVAKHGNRSVSSSCGSADVLEAAGVDLSMSVDQVERCINSIGVGFLFAANHHSAVRHTVGPRKEMGVRTLFNLIGPLSNPAQAKHQLIGVFDSQWLRPVAEVLKQLGSQHVLVVHADDGLDEISIAAPTQVAELKNGEISCYTLTPEQFGFTRSSLASLAIANAQASLAIIHGVLDNQPGPARDIVALNAGAAIYAADLTDSLQAGVLKALEVLENGLAKQKLRALTDYAKAYADSQLKSIG</sequence>
<comment type="cofactor">
    <cofactor evidence="9">
        <name>Mg(2+)</name>
        <dbReference type="ChEBI" id="CHEBI:18420"/>
    </cofactor>
    <text evidence="9">Binds 2 magnesium ions per monomer.</text>
</comment>
<dbReference type="GO" id="GO:0000287">
    <property type="term" value="F:magnesium ion binding"/>
    <property type="evidence" value="ECO:0007669"/>
    <property type="project" value="UniProtKB-UniRule"/>
</dbReference>
<dbReference type="SUPFAM" id="SSF52418">
    <property type="entry name" value="Nucleoside phosphorylase/phosphoribosyltransferase catalytic domain"/>
    <property type="match status" value="1"/>
</dbReference>
<keyword evidence="2 9" id="KW-0028">Amino-acid biosynthesis</keyword>
<comment type="caution">
    <text evidence="9">Lacks conserved residue(s) required for the propagation of feature annotation.</text>
</comment>
<feature type="binding site" evidence="9">
    <location>
        <position position="81"/>
    </location>
    <ligand>
        <name>5-phospho-alpha-D-ribose 1-diphosphate</name>
        <dbReference type="ChEBI" id="CHEBI:58017"/>
    </ligand>
</feature>
<dbReference type="GO" id="GO:0005829">
    <property type="term" value="C:cytosol"/>
    <property type="evidence" value="ECO:0007669"/>
    <property type="project" value="TreeGrafter"/>
</dbReference>
<feature type="binding site" evidence="9">
    <location>
        <position position="89"/>
    </location>
    <ligand>
        <name>5-phospho-alpha-D-ribose 1-diphosphate</name>
        <dbReference type="ChEBI" id="CHEBI:58017"/>
    </ligand>
</feature>
<name>A0A975MRL1_9GAMM</name>
<dbReference type="InterPro" id="IPR036320">
    <property type="entry name" value="Glycosyl_Trfase_fam3_N_dom_sf"/>
</dbReference>